<comment type="similarity">
    <text evidence="1">Belongs to the sigma-70 factor family. ECF subfamily.</text>
</comment>
<evidence type="ECO:0000256" key="1">
    <source>
        <dbReference type="ARBA" id="ARBA00010641"/>
    </source>
</evidence>
<sequence>MNIGNLRLEERLAADSPDRETAIVELRALLMKALHSGLSGRAGADHAFIEDVTQMALLKILDKLDSFKGLSQFSSWAITIAIRTAFTQLRRKEWKQISLEELRNGNGNLPGEVDHSPQPVETNARSQIEEVMLRLIRTELTPRQRDVLLMELAEVPQDQIVKILGSNRNAVYKLFHDARKSLKRALEAHGYGRQDIAELYSETSRHFLQ</sequence>
<dbReference type="InterPro" id="IPR013324">
    <property type="entry name" value="RNA_pol_sigma_r3/r4-like"/>
</dbReference>
<dbReference type="Pfam" id="PF04542">
    <property type="entry name" value="Sigma70_r2"/>
    <property type="match status" value="1"/>
</dbReference>
<dbReference type="InterPro" id="IPR007627">
    <property type="entry name" value="RNA_pol_sigma70_r2"/>
</dbReference>
<dbReference type="NCBIfam" id="TIGR02937">
    <property type="entry name" value="sigma70-ECF"/>
    <property type="match status" value="1"/>
</dbReference>
<dbReference type="Pfam" id="PF08281">
    <property type="entry name" value="Sigma70_r4_2"/>
    <property type="match status" value="1"/>
</dbReference>
<dbReference type="InterPro" id="IPR013325">
    <property type="entry name" value="RNA_pol_sigma_r2"/>
</dbReference>
<dbReference type="Gene3D" id="1.10.10.10">
    <property type="entry name" value="Winged helix-like DNA-binding domain superfamily/Winged helix DNA-binding domain"/>
    <property type="match status" value="1"/>
</dbReference>
<proteinExistence type="inferred from homology"/>
<dbReference type="InterPro" id="IPR013249">
    <property type="entry name" value="RNA_pol_sigma70_r4_t2"/>
</dbReference>
<dbReference type="EMBL" id="JBHUIT010000001">
    <property type="protein sequence ID" value="MFD2255250.1"/>
    <property type="molecule type" value="Genomic_DNA"/>
</dbReference>
<dbReference type="InterPro" id="IPR036388">
    <property type="entry name" value="WH-like_DNA-bd_sf"/>
</dbReference>
<organism evidence="8 9">
    <name type="scientific">Luteolibacter algae</name>
    <dbReference type="NCBI Taxonomy" id="454151"/>
    <lineage>
        <taxon>Bacteria</taxon>
        <taxon>Pseudomonadati</taxon>
        <taxon>Verrucomicrobiota</taxon>
        <taxon>Verrucomicrobiia</taxon>
        <taxon>Verrucomicrobiales</taxon>
        <taxon>Verrucomicrobiaceae</taxon>
        <taxon>Luteolibacter</taxon>
    </lineage>
</organism>
<dbReference type="RefSeq" id="WP_386817912.1">
    <property type="nucleotide sequence ID" value="NZ_JBHUIT010000001.1"/>
</dbReference>
<keyword evidence="9" id="KW-1185">Reference proteome</keyword>
<dbReference type="SUPFAM" id="SSF88946">
    <property type="entry name" value="Sigma2 domain of RNA polymerase sigma factors"/>
    <property type="match status" value="1"/>
</dbReference>
<evidence type="ECO:0000313" key="9">
    <source>
        <dbReference type="Proteomes" id="UP001597375"/>
    </source>
</evidence>
<feature type="domain" description="RNA polymerase sigma factor 70 region 4 type 2" evidence="7">
    <location>
        <begin position="139"/>
        <end position="182"/>
    </location>
</feature>
<evidence type="ECO:0000259" key="7">
    <source>
        <dbReference type="Pfam" id="PF08281"/>
    </source>
</evidence>
<comment type="caution">
    <text evidence="8">The sequence shown here is derived from an EMBL/GenBank/DDBJ whole genome shotgun (WGS) entry which is preliminary data.</text>
</comment>
<dbReference type="PANTHER" id="PTHR43133">
    <property type="entry name" value="RNA POLYMERASE ECF-TYPE SIGMA FACTO"/>
    <property type="match status" value="1"/>
</dbReference>
<evidence type="ECO:0000313" key="8">
    <source>
        <dbReference type="EMBL" id="MFD2255250.1"/>
    </source>
</evidence>
<keyword evidence="3" id="KW-0731">Sigma factor</keyword>
<reference evidence="9" key="1">
    <citation type="journal article" date="2019" name="Int. J. Syst. Evol. Microbiol.">
        <title>The Global Catalogue of Microorganisms (GCM) 10K type strain sequencing project: providing services to taxonomists for standard genome sequencing and annotation.</title>
        <authorList>
            <consortium name="The Broad Institute Genomics Platform"/>
            <consortium name="The Broad Institute Genome Sequencing Center for Infectious Disease"/>
            <person name="Wu L."/>
            <person name="Ma J."/>
        </authorList>
    </citation>
    <scope>NUCLEOTIDE SEQUENCE [LARGE SCALE GENOMIC DNA]</scope>
    <source>
        <strain evidence="9">CGMCC 4.7106</strain>
    </source>
</reference>
<dbReference type="InterPro" id="IPR039425">
    <property type="entry name" value="RNA_pol_sigma-70-like"/>
</dbReference>
<dbReference type="PANTHER" id="PTHR43133:SF8">
    <property type="entry name" value="RNA POLYMERASE SIGMA FACTOR HI_1459-RELATED"/>
    <property type="match status" value="1"/>
</dbReference>
<keyword evidence="5" id="KW-0804">Transcription</keyword>
<evidence type="ECO:0000259" key="6">
    <source>
        <dbReference type="Pfam" id="PF04542"/>
    </source>
</evidence>
<name>A0ABW5D6I8_9BACT</name>
<evidence type="ECO:0000256" key="2">
    <source>
        <dbReference type="ARBA" id="ARBA00023015"/>
    </source>
</evidence>
<evidence type="ECO:0000256" key="5">
    <source>
        <dbReference type="ARBA" id="ARBA00023163"/>
    </source>
</evidence>
<dbReference type="SUPFAM" id="SSF88659">
    <property type="entry name" value="Sigma3 and sigma4 domains of RNA polymerase sigma factors"/>
    <property type="match status" value="1"/>
</dbReference>
<dbReference type="InterPro" id="IPR014284">
    <property type="entry name" value="RNA_pol_sigma-70_dom"/>
</dbReference>
<evidence type="ECO:0000256" key="3">
    <source>
        <dbReference type="ARBA" id="ARBA00023082"/>
    </source>
</evidence>
<gene>
    <name evidence="8" type="ORF">ACFSSA_01050</name>
</gene>
<dbReference type="Proteomes" id="UP001597375">
    <property type="component" value="Unassembled WGS sequence"/>
</dbReference>
<accession>A0ABW5D6I8</accession>
<evidence type="ECO:0000256" key="4">
    <source>
        <dbReference type="ARBA" id="ARBA00023125"/>
    </source>
</evidence>
<dbReference type="Gene3D" id="1.10.1740.10">
    <property type="match status" value="1"/>
</dbReference>
<keyword evidence="2" id="KW-0805">Transcription regulation</keyword>
<keyword evidence="4" id="KW-0238">DNA-binding</keyword>
<protein>
    <submittedName>
        <fullName evidence="8">RNA polymerase sigma factor</fullName>
    </submittedName>
</protein>
<feature type="domain" description="RNA polymerase sigma-70 region 2" evidence="6">
    <location>
        <begin position="44"/>
        <end position="94"/>
    </location>
</feature>